<dbReference type="AlphaFoldDB" id="A0A8D2GTF7"/>
<dbReference type="InterPro" id="IPR007110">
    <property type="entry name" value="Ig-like_dom"/>
</dbReference>
<reference evidence="8" key="1">
    <citation type="submission" date="2025-08" db="UniProtKB">
        <authorList>
            <consortium name="Ensembl"/>
        </authorList>
    </citation>
    <scope>IDENTIFICATION</scope>
</reference>
<sequence>TFSLSCGGSSTCVQIRRSNGDSVTQTAGLVTLVEGASVILNCTYQTTYSVSFLFWYVQYLDKAPQLLLKSATENQRTESQGFHATLVKKENSFHLQKPAVQPSDSAVYYCAVGGTVRGTLLALEMAKFQGHRAHLLPLAVASLGILESDN</sequence>
<keyword evidence="6" id="KW-1279">T cell receptor</keyword>
<keyword evidence="1" id="KW-0732">Signal</keyword>
<feature type="domain" description="Ig-like" evidence="7">
    <location>
        <begin position="21"/>
        <end position="112"/>
    </location>
</feature>
<evidence type="ECO:0000256" key="4">
    <source>
        <dbReference type="ARBA" id="ARBA00023170"/>
    </source>
</evidence>
<dbReference type="PROSITE" id="PS50835">
    <property type="entry name" value="IG_LIKE"/>
    <property type="match status" value="1"/>
</dbReference>
<keyword evidence="9" id="KW-1185">Reference proteome</keyword>
<dbReference type="GO" id="GO:0042101">
    <property type="term" value="C:T cell receptor complex"/>
    <property type="evidence" value="ECO:0007669"/>
    <property type="project" value="UniProtKB-KW"/>
</dbReference>
<evidence type="ECO:0000313" key="8">
    <source>
        <dbReference type="Ensembl" id="ENSUPAP00010001543.1"/>
    </source>
</evidence>
<dbReference type="Pfam" id="PF07686">
    <property type="entry name" value="V-set"/>
    <property type="match status" value="1"/>
</dbReference>
<dbReference type="InterPro" id="IPR036179">
    <property type="entry name" value="Ig-like_dom_sf"/>
</dbReference>
<dbReference type="PANTHER" id="PTHR19367:SF42">
    <property type="entry name" value="T CELL RECEPTOR ALPHA VARIABLE 18"/>
    <property type="match status" value="1"/>
</dbReference>
<dbReference type="InterPro" id="IPR051287">
    <property type="entry name" value="TCR_variable_region"/>
</dbReference>
<dbReference type="SUPFAM" id="SSF48726">
    <property type="entry name" value="Immunoglobulin"/>
    <property type="match status" value="1"/>
</dbReference>
<evidence type="ECO:0000256" key="1">
    <source>
        <dbReference type="ARBA" id="ARBA00022729"/>
    </source>
</evidence>
<dbReference type="InterPro" id="IPR013783">
    <property type="entry name" value="Ig-like_fold"/>
</dbReference>
<keyword evidence="3" id="KW-1064">Adaptive immunity</keyword>
<dbReference type="Ensembl" id="ENSUPAT00010001802.1">
    <property type="protein sequence ID" value="ENSUPAP00010001543.1"/>
    <property type="gene ID" value="ENSUPAG00010001327.1"/>
</dbReference>
<proteinExistence type="predicted"/>
<dbReference type="Proteomes" id="UP000694417">
    <property type="component" value="Unplaced"/>
</dbReference>
<dbReference type="SMART" id="SM00406">
    <property type="entry name" value="IGv"/>
    <property type="match status" value="1"/>
</dbReference>
<keyword evidence="2" id="KW-0391">Immunity</keyword>
<evidence type="ECO:0000313" key="9">
    <source>
        <dbReference type="Proteomes" id="UP000694417"/>
    </source>
</evidence>
<evidence type="ECO:0000259" key="7">
    <source>
        <dbReference type="PROSITE" id="PS50835"/>
    </source>
</evidence>
<evidence type="ECO:0000256" key="3">
    <source>
        <dbReference type="ARBA" id="ARBA00023130"/>
    </source>
</evidence>
<keyword evidence="4" id="KW-0675">Receptor</keyword>
<dbReference type="SMART" id="SM00409">
    <property type="entry name" value="IG"/>
    <property type="match status" value="1"/>
</dbReference>
<evidence type="ECO:0000256" key="2">
    <source>
        <dbReference type="ARBA" id="ARBA00022859"/>
    </source>
</evidence>
<evidence type="ECO:0000256" key="5">
    <source>
        <dbReference type="ARBA" id="ARBA00023319"/>
    </source>
</evidence>
<dbReference type="Gene3D" id="2.60.40.10">
    <property type="entry name" value="Immunoglobulins"/>
    <property type="match status" value="1"/>
</dbReference>
<dbReference type="GeneTree" id="ENSGT00940000163502"/>
<dbReference type="GO" id="GO:0002250">
    <property type="term" value="P:adaptive immune response"/>
    <property type="evidence" value="ECO:0007669"/>
    <property type="project" value="UniProtKB-KW"/>
</dbReference>
<dbReference type="PANTHER" id="PTHR19367">
    <property type="entry name" value="T-CELL RECEPTOR ALPHA CHAIN V REGION"/>
    <property type="match status" value="1"/>
</dbReference>
<reference evidence="8" key="2">
    <citation type="submission" date="2025-09" db="UniProtKB">
        <authorList>
            <consortium name="Ensembl"/>
        </authorList>
    </citation>
    <scope>IDENTIFICATION</scope>
</reference>
<organism evidence="8 9">
    <name type="scientific">Urocitellus parryii</name>
    <name type="common">Arctic ground squirrel</name>
    <name type="synonym">Spermophilus parryii</name>
    <dbReference type="NCBI Taxonomy" id="9999"/>
    <lineage>
        <taxon>Eukaryota</taxon>
        <taxon>Metazoa</taxon>
        <taxon>Chordata</taxon>
        <taxon>Craniata</taxon>
        <taxon>Vertebrata</taxon>
        <taxon>Euteleostomi</taxon>
        <taxon>Mammalia</taxon>
        <taxon>Eutheria</taxon>
        <taxon>Euarchontoglires</taxon>
        <taxon>Glires</taxon>
        <taxon>Rodentia</taxon>
        <taxon>Sciuromorpha</taxon>
        <taxon>Sciuridae</taxon>
        <taxon>Xerinae</taxon>
        <taxon>Marmotini</taxon>
        <taxon>Urocitellus</taxon>
    </lineage>
</organism>
<keyword evidence="5" id="KW-0393">Immunoglobulin domain</keyword>
<accession>A0A8D2GTF7</accession>
<protein>
    <recommendedName>
        <fullName evidence="7">Ig-like domain-containing protein</fullName>
    </recommendedName>
</protein>
<evidence type="ECO:0000256" key="6">
    <source>
        <dbReference type="ARBA" id="ARBA00043266"/>
    </source>
</evidence>
<dbReference type="InterPro" id="IPR003599">
    <property type="entry name" value="Ig_sub"/>
</dbReference>
<name>A0A8D2GTF7_UROPR</name>
<dbReference type="InterPro" id="IPR013106">
    <property type="entry name" value="Ig_V-set"/>
</dbReference>